<keyword evidence="3" id="KW-0804">Transcription</keyword>
<evidence type="ECO:0000259" key="4">
    <source>
        <dbReference type="PROSITE" id="PS50937"/>
    </source>
</evidence>
<dbReference type="SMART" id="SM00422">
    <property type="entry name" value="HTH_MERR"/>
    <property type="match status" value="1"/>
</dbReference>
<organism evidence="5 6">
    <name type="scientific">Mycobacterium deserti</name>
    <dbReference type="NCBI Taxonomy" id="2978347"/>
    <lineage>
        <taxon>Bacteria</taxon>
        <taxon>Bacillati</taxon>
        <taxon>Actinomycetota</taxon>
        <taxon>Actinomycetes</taxon>
        <taxon>Mycobacteriales</taxon>
        <taxon>Mycobacteriaceae</taxon>
        <taxon>Mycobacterium</taxon>
    </lineage>
</organism>
<reference evidence="6" key="1">
    <citation type="submission" date="2023-07" db="EMBL/GenBank/DDBJ databases">
        <authorList>
            <person name="Deng Y."/>
            <person name="Zhang Y.-Q."/>
        </authorList>
    </citation>
    <scope>NUCLEOTIDE SEQUENCE [LARGE SCALE GENOMIC DNA]</scope>
    <source>
        <strain evidence="6">CPCC 205710</strain>
    </source>
</reference>
<protein>
    <submittedName>
        <fullName evidence="5">MerR family transcriptional regulator</fullName>
    </submittedName>
</protein>
<name>A0ABT2MEY1_9MYCO</name>
<evidence type="ECO:0000256" key="2">
    <source>
        <dbReference type="ARBA" id="ARBA00023125"/>
    </source>
</evidence>
<keyword evidence="2" id="KW-0238">DNA-binding</keyword>
<dbReference type="InterPro" id="IPR009061">
    <property type="entry name" value="DNA-bd_dom_put_sf"/>
</dbReference>
<evidence type="ECO:0000313" key="6">
    <source>
        <dbReference type="Proteomes" id="UP001206639"/>
    </source>
</evidence>
<dbReference type="Gene3D" id="1.10.1660.10">
    <property type="match status" value="1"/>
</dbReference>
<comment type="caution">
    <text evidence="5">The sequence shown here is derived from an EMBL/GenBank/DDBJ whole genome shotgun (WGS) entry which is preliminary data.</text>
</comment>
<evidence type="ECO:0000313" key="5">
    <source>
        <dbReference type="EMBL" id="MCT7660846.1"/>
    </source>
</evidence>
<dbReference type="PANTHER" id="PTHR30204:SF67">
    <property type="entry name" value="HTH-TYPE TRANSCRIPTIONAL REGULATOR MLRA-RELATED"/>
    <property type="match status" value="1"/>
</dbReference>
<keyword evidence="6" id="KW-1185">Reference proteome</keyword>
<dbReference type="Proteomes" id="UP001206639">
    <property type="component" value="Unassembled WGS sequence"/>
</dbReference>
<sequence>MSRAPRPERRYSDDAPAEADISLPRYTVRAVAERLGVPTATLRSWNQRYGVGPSGHTPGRHRLYSEADIAMLQEMGDLVRRGVNPRSAAAAAMHATSPNRADAASLLSAAFELDVDEMGRQLDNHFRHYGVVDTWNQLIRPAFVTIEAQQGAGVGCIDVEHALSWTVARSLQRVPSGHHAGVNQETAPVILACTENEAHTLPLEALRAALSERHRTSLMLGAAVPQSALLDALARHTNRSTVALWAQSPDTADVAAIEALTQAHASVVVVGPGWEAAALPRSVPYETTFIDAVARLAGSG</sequence>
<keyword evidence="1" id="KW-0805">Transcription regulation</keyword>
<dbReference type="CDD" id="cd01104">
    <property type="entry name" value="HTH_MlrA-CarA"/>
    <property type="match status" value="1"/>
</dbReference>
<proteinExistence type="predicted"/>
<evidence type="ECO:0000256" key="1">
    <source>
        <dbReference type="ARBA" id="ARBA00023015"/>
    </source>
</evidence>
<dbReference type="EMBL" id="JAODWD010000005">
    <property type="protein sequence ID" value="MCT7660846.1"/>
    <property type="molecule type" value="Genomic_DNA"/>
</dbReference>
<evidence type="ECO:0000256" key="3">
    <source>
        <dbReference type="ARBA" id="ARBA00023163"/>
    </source>
</evidence>
<gene>
    <name evidence="5" type="ORF">N4S67_20800</name>
</gene>
<feature type="domain" description="HTH merR-type" evidence="4">
    <location>
        <begin position="25"/>
        <end position="94"/>
    </location>
</feature>
<dbReference type="SUPFAM" id="SSF46955">
    <property type="entry name" value="Putative DNA-binding domain"/>
    <property type="match status" value="1"/>
</dbReference>
<dbReference type="RefSeq" id="WP_260994914.1">
    <property type="nucleotide sequence ID" value="NZ_JAODWD010000005.1"/>
</dbReference>
<dbReference type="InterPro" id="IPR036594">
    <property type="entry name" value="Meth_synthase_dom"/>
</dbReference>
<dbReference type="Pfam" id="PF13411">
    <property type="entry name" value="MerR_1"/>
    <property type="match status" value="1"/>
</dbReference>
<dbReference type="Gene3D" id="3.40.50.280">
    <property type="entry name" value="Cobalamin-binding domain"/>
    <property type="match status" value="1"/>
</dbReference>
<dbReference type="PANTHER" id="PTHR30204">
    <property type="entry name" value="REDOX-CYCLING DRUG-SENSING TRANSCRIPTIONAL ACTIVATOR SOXR"/>
    <property type="match status" value="1"/>
</dbReference>
<dbReference type="PROSITE" id="PS50937">
    <property type="entry name" value="HTH_MERR_2"/>
    <property type="match status" value="1"/>
</dbReference>
<dbReference type="InterPro" id="IPR000551">
    <property type="entry name" value="MerR-type_HTH_dom"/>
</dbReference>
<dbReference type="Gene3D" id="1.10.1240.10">
    <property type="entry name" value="Methionine synthase domain"/>
    <property type="match status" value="1"/>
</dbReference>
<accession>A0ABT2MEY1</accession>
<dbReference type="InterPro" id="IPR047057">
    <property type="entry name" value="MerR_fam"/>
</dbReference>